<dbReference type="InterPro" id="IPR029058">
    <property type="entry name" value="AB_hydrolase_fold"/>
</dbReference>
<dbReference type="GO" id="GO:0005829">
    <property type="term" value="C:cytosol"/>
    <property type="evidence" value="ECO:0007669"/>
    <property type="project" value="TreeGrafter"/>
</dbReference>
<name>A0A3P1CYB4_9BACT</name>
<accession>A0A3P1CYB4</accession>
<proteinExistence type="predicted"/>
<dbReference type="PANTHER" id="PTHR23025">
    <property type="entry name" value="TRIACYLGLYCEROL LIPASE"/>
    <property type="match status" value="1"/>
</dbReference>
<dbReference type="Proteomes" id="UP000274271">
    <property type="component" value="Unassembled WGS sequence"/>
</dbReference>
<dbReference type="OrthoDB" id="9815425at2"/>
<dbReference type="EMBL" id="RQJP01000001">
    <property type="protein sequence ID" value="RRB18432.1"/>
    <property type="molecule type" value="Genomic_DNA"/>
</dbReference>
<dbReference type="Gene3D" id="3.40.50.1820">
    <property type="entry name" value="alpha/beta hydrolase"/>
    <property type="match status" value="1"/>
</dbReference>
<dbReference type="SUPFAM" id="SSF53474">
    <property type="entry name" value="alpha/beta-Hydrolases"/>
    <property type="match status" value="1"/>
</dbReference>
<evidence type="ECO:0000313" key="3">
    <source>
        <dbReference type="Proteomes" id="UP000274271"/>
    </source>
</evidence>
<dbReference type="InterPro" id="IPR013094">
    <property type="entry name" value="AB_hydrolase_3"/>
</dbReference>
<gene>
    <name evidence="2" type="ORF">EHT87_04755</name>
</gene>
<dbReference type="PANTHER" id="PTHR23025:SF4">
    <property type="entry name" value="ALPHA_BETA HYDROLASE FOLD-3 DOMAIN-CONTAINING PROTEIN"/>
    <property type="match status" value="1"/>
</dbReference>
<dbReference type="GO" id="GO:0019433">
    <property type="term" value="P:triglyceride catabolic process"/>
    <property type="evidence" value="ECO:0007669"/>
    <property type="project" value="TreeGrafter"/>
</dbReference>
<keyword evidence="2" id="KW-0378">Hydrolase</keyword>
<keyword evidence="3" id="KW-1185">Reference proteome</keyword>
<dbReference type="GO" id="GO:0004806">
    <property type="term" value="F:triacylglycerol lipase activity"/>
    <property type="evidence" value="ECO:0007669"/>
    <property type="project" value="TreeGrafter"/>
</dbReference>
<dbReference type="RefSeq" id="WP_124906025.1">
    <property type="nucleotide sequence ID" value="NZ_RQJP01000001.1"/>
</dbReference>
<reference evidence="2 3" key="1">
    <citation type="submission" date="2018-11" db="EMBL/GenBank/DDBJ databases">
        <authorList>
            <person name="Zhou Z."/>
            <person name="Wang G."/>
        </authorList>
    </citation>
    <scope>NUCLEOTIDE SEQUENCE [LARGE SCALE GENOMIC DNA]</scope>
    <source>
        <strain evidence="2 3">KCTC42998</strain>
    </source>
</reference>
<dbReference type="GO" id="GO:0004771">
    <property type="term" value="F:sterol ester esterase activity"/>
    <property type="evidence" value="ECO:0007669"/>
    <property type="project" value="TreeGrafter"/>
</dbReference>
<protein>
    <submittedName>
        <fullName evidence="2">Alpha/beta hydrolase</fullName>
    </submittedName>
</protein>
<dbReference type="Pfam" id="PF07859">
    <property type="entry name" value="Abhydrolase_3"/>
    <property type="match status" value="1"/>
</dbReference>
<feature type="domain" description="Alpha/beta hydrolase fold-3" evidence="1">
    <location>
        <begin position="89"/>
        <end position="295"/>
    </location>
</feature>
<evidence type="ECO:0000259" key="1">
    <source>
        <dbReference type="Pfam" id="PF07859"/>
    </source>
</evidence>
<dbReference type="AlphaFoldDB" id="A0A3P1CYB4"/>
<comment type="caution">
    <text evidence="2">The sequence shown here is derived from an EMBL/GenBank/DDBJ whole genome shotgun (WGS) entry which is preliminary data.</text>
</comment>
<organism evidence="2 3">
    <name type="scientific">Larkinella knui</name>
    <dbReference type="NCBI Taxonomy" id="2025310"/>
    <lineage>
        <taxon>Bacteria</taxon>
        <taxon>Pseudomonadati</taxon>
        <taxon>Bacteroidota</taxon>
        <taxon>Cytophagia</taxon>
        <taxon>Cytophagales</taxon>
        <taxon>Spirosomataceae</taxon>
        <taxon>Larkinella</taxon>
    </lineage>
</organism>
<sequence>MSELDPQMKEVIDEFLLLNPTPLWQLSTEEARKRPTIKDAVNSLLVKKGQPIPMPNVTTSELFLPGSPPLMVRAVVYKPATATGPLPVIVYYHGGGWVLASPEVYEASTKGLAEKVGAIVVSVDYHRAPENKFATAHVDCYKAYKWVKENAASLGGDPAKVAVAGESAGGNMSVGVCMMARDSGTALPVHQLLVYPVANNDLMTESYIKYQNAKPLDKPLIEWFTARYFKTPADGDSPLISLVDVANLSGLPPATIIAAQIDPLQTEGQQLRDKFMKSGVKVTYLLYEGTTHEFFGTNALVSKAEQAQNFAAAQLKEAFK</sequence>
<evidence type="ECO:0000313" key="2">
    <source>
        <dbReference type="EMBL" id="RRB18432.1"/>
    </source>
</evidence>